<evidence type="ECO:0000259" key="11">
    <source>
        <dbReference type="PROSITE" id="PS51194"/>
    </source>
</evidence>
<dbReference type="InterPro" id="IPR000330">
    <property type="entry name" value="SNF2_N"/>
</dbReference>
<dbReference type="OMA" id="PNIFTDW"/>
<feature type="domain" description="Helicase ATP-binding" evidence="10">
    <location>
        <begin position="271"/>
        <end position="439"/>
    </location>
</feature>
<keyword evidence="3" id="KW-0547">Nucleotide-binding</keyword>
<dbReference type="Gene3D" id="3.40.50.300">
    <property type="entry name" value="P-loop containing nucleotide triphosphate hydrolases"/>
    <property type="match status" value="1"/>
</dbReference>
<evidence type="ECO:0000256" key="9">
    <source>
        <dbReference type="SAM" id="MobiDB-lite"/>
    </source>
</evidence>
<dbReference type="GO" id="GO:0016787">
    <property type="term" value="F:hydrolase activity"/>
    <property type="evidence" value="ECO:0007669"/>
    <property type="project" value="UniProtKB-KW"/>
</dbReference>
<evidence type="ECO:0000259" key="10">
    <source>
        <dbReference type="PROSITE" id="PS51192"/>
    </source>
</evidence>
<dbReference type="SUPFAM" id="SSF52540">
    <property type="entry name" value="P-loop containing nucleoside triphosphate hydrolases"/>
    <property type="match status" value="2"/>
</dbReference>
<keyword evidence="13" id="KW-1185">Reference proteome</keyword>
<dbReference type="OrthoDB" id="5857104at2759"/>
<dbReference type="GO" id="GO:0005634">
    <property type="term" value="C:nucleus"/>
    <property type="evidence" value="ECO:0007669"/>
    <property type="project" value="UniProtKB-SubCell"/>
</dbReference>
<dbReference type="GO" id="GO:0005524">
    <property type="term" value="F:ATP binding"/>
    <property type="evidence" value="ECO:0007669"/>
    <property type="project" value="UniProtKB-KW"/>
</dbReference>
<proteinExistence type="inferred from homology"/>
<evidence type="ECO:0000256" key="2">
    <source>
        <dbReference type="ARBA" id="ARBA00007025"/>
    </source>
</evidence>
<dbReference type="SMART" id="SM00490">
    <property type="entry name" value="HELICc"/>
    <property type="match status" value="1"/>
</dbReference>
<dbReference type="EMBL" id="CVMT01000006">
    <property type="protein sequence ID" value="CRG89657.1"/>
    <property type="molecule type" value="Genomic_DNA"/>
</dbReference>
<dbReference type="GO" id="GO:0004386">
    <property type="term" value="F:helicase activity"/>
    <property type="evidence" value="ECO:0007669"/>
    <property type="project" value="UniProtKB-KW"/>
</dbReference>
<dbReference type="CDD" id="cd18793">
    <property type="entry name" value="SF2_C_SNF"/>
    <property type="match status" value="1"/>
</dbReference>
<name>A0A0U1M247_TALIS</name>
<keyword evidence="8" id="KW-0539">Nucleus</keyword>
<keyword evidence="5 12" id="KW-0347">Helicase</keyword>
<dbReference type="AlphaFoldDB" id="A0A0U1M247"/>
<dbReference type="GO" id="GO:0005721">
    <property type="term" value="C:pericentric heterochromatin"/>
    <property type="evidence" value="ECO:0007669"/>
    <property type="project" value="TreeGrafter"/>
</dbReference>
<evidence type="ECO:0000256" key="1">
    <source>
        <dbReference type="ARBA" id="ARBA00004123"/>
    </source>
</evidence>
<evidence type="ECO:0000313" key="13">
    <source>
        <dbReference type="Proteomes" id="UP000054383"/>
    </source>
</evidence>
<dbReference type="InterPro" id="IPR038718">
    <property type="entry name" value="SNF2-like_sf"/>
</dbReference>
<dbReference type="GO" id="GO:0044027">
    <property type="term" value="P:negative regulation of gene expression via chromosomal CpG island methylation"/>
    <property type="evidence" value="ECO:0007669"/>
    <property type="project" value="TreeGrafter"/>
</dbReference>
<evidence type="ECO:0000256" key="7">
    <source>
        <dbReference type="ARBA" id="ARBA00023054"/>
    </source>
</evidence>
<dbReference type="FunFam" id="3.40.50.10810:FF:000015">
    <property type="entry name" value="lymphoid-specific helicase isoform X1"/>
    <property type="match status" value="1"/>
</dbReference>
<comment type="similarity">
    <text evidence="2">Belongs to the SNF2/RAD54 helicase family.</text>
</comment>
<comment type="subcellular location">
    <subcellularLocation>
        <location evidence="1">Nucleus</location>
    </subcellularLocation>
</comment>
<dbReference type="PROSITE" id="PS51192">
    <property type="entry name" value="HELICASE_ATP_BIND_1"/>
    <property type="match status" value="1"/>
</dbReference>
<dbReference type="PROSITE" id="PS51194">
    <property type="entry name" value="HELICASE_CTER"/>
    <property type="match status" value="1"/>
</dbReference>
<feature type="compositionally biased region" description="Basic residues" evidence="9">
    <location>
        <begin position="183"/>
        <end position="194"/>
    </location>
</feature>
<feature type="region of interest" description="Disordered" evidence="9">
    <location>
        <begin position="539"/>
        <end position="589"/>
    </location>
</feature>
<dbReference type="SMART" id="SM00487">
    <property type="entry name" value="DEXDc"/>
    <property type="match status" value="1"/>
</dbReference>
<dbReference type="FunFam" id="3.40.50.300:FF:001315">
    <property type="entry name" value="SNF2 family helicase/ATPase PasG"/>
    <property type="match status" value="1"/>
</dbReference>
<dbReference type="InterPro" id="IPR014001">
    <property type="entry name" value="Helicase_ATP-bd"/>
</dbReference>
<protein>
    <submittedName>
        <fullName evidence="12">Lymphocyte-specific helicase</fullName>
    </submittedName>
</protein>
<dbReference type="Gene3D" id="3.40.50.10810">
    <property type="entry name" value="Tandem AAA-ATPase domain"/>
    <property type="match status" value="1"/>
</dbReference>
<evidence type="ECO:0000256" key="6">
    <source>
        <dbReference type="ARBA" id="ARBA00022840"/>
    </source>
</evidence>
<keyword evidence="6" id="KW-0067">ATP-binding</keyword>
<dbReference type="Pfam" id="PF00271">
    <property type="entry name" value="Helicase_C"/>
    <property type="match status" value="1"/>
</dbReference>
<dbReference type="Proteomes" id="UP000054383">
    <property type="component" value="Unassembled WGS sequence"/>
</dbReference>
<accession>A0A0U1M247</accession>
<organism evidence="12 13">
    <name type="scientific">Talaromyces islandicus</name>
    <name type="common">Penicillium islandicum</name>
    <dbReference type="NCBI Taxonomy" id="28573"/>
    <lineage>
        <taxon>Eukaryota</taxon>
        <taxon>Fungi</taxon>
        <taxon>Dikarya</taxon>
        <taxon>Ascomycota</taxon>
        <taxon>Pezizomycotina</taxon>
        <taxon>Eurotiomycetes</taxon>
        <taxon>Eurotiomycetidae</taxon>
        <taxon>Eurotiales</taxon>
        <taxon>Trichocomaceae</taxon>
        <taxon>Talaromyces</taxon>
        <taxon>Talaromyces sect. Islandici</taxon>
    </lineage>
</organism>
<dbReference type="PANTHER" id="PTHR47161:SF1">
    <property type="entry name" value="LYMPHOID-SPECIFIC HELICASE"/>
    <property type="match status" value="1"/>
</dbReference>
<reference evidence="12 13" key="1">
    <citation type="submission" date="2015-04" db="EMBL/GenBank/DDBJ databases">
        <authorList>
            <person name="Syromyatnikov M.Y."/>
            <person name="Popov V.N."/>
        </authorList>
    </citation>
    <scope>NUCLEOTIDE SEQUENCE [LARGE SCALE GENOMIC DNA]</scope>
    <source>
        <strain evidence="12">WF-38-12</strain>
    </source>
</reference>
<evidence type="ECO:0000256" key="8">
    <source>
        <dbReference type="ARBA" id="ARBA00023242"/>
    </source>
</evidence>
<feature type="region of interest" description="Disordered" evidence="9">
    <location>
        <begin position="1"/>
        <end position="100"/>
    </location>
</feature>
<dbReference type="STRING" id="28573.A0A0U1M247"/>
<dbReference type="GO" id="GO:0006346">
    <property type="term" value="P:DNA methylation-dependent constitutive heterochromatin formation"/>
    <property type="evidence" value="ECO:0007669"/>
    <property type="project" value="TreeGrafter"/>
</dbReference>
<evidence type="ECO:0000256" key="4">
    <source>
        <dbReference type="ARBA" id="ARBA00022801"/>
    </source>
</evidence>
<dbReference type="InterPro" id="IPR049730">
    <property type="entry name" value="SNF2/RAD54-like_C"/>
</dbReference>
<gene>
    <name evidence="12" type="ORF">PISL3812_06696</name>
</gene>
<feature type="compositionally biased region" description="Basic and acidic residues" evidence="9">
    <location>
        <begin position="65"/>
        <end position="76"/>
    </location>
</feature>
<keyword evidence="4" id="KW-0378">Hydrolase</keyword>
<evidence type="ECO:0000313" key="12">
    <source>
        <dbReference type="EMBL" id="CRG89657.1"/>
    </source>
</evidence>
<evidence type="ECO:0000256" key="5">
    <source>
        <dbReference type="ARBA" id="ARBA00022806"/>
    </source>
</evidence>
<keyword evidence="7" id="KW-0175">Coiled coil</keyword>
<sequence length="924" mass="104006">MGSRIFNFIANKWTGSPDKNTPSEVDHLSGASTPAATTSTTTAATSVHESSSPPSSVDAPGSVTDEVKMETEKEDTNMDLEDTVQKQEEEEAEDDDTEGMDMKAKALTKLLQTSSVFVAIMADKMKEQQKQQQEAARKKAAKRDTEPAKETAAPAYGRRSTRSKGNEETNVGPPATEKNGKSGPKKAAAKKGAAKKGVQSNSISSYFQKADVEVKEDNPTVQEALAQAADEFEAKPTAIGEQEGLVATEQPALVSGGKMREYQLEGLEWMKSLWMNGLCGILADEMGLGKTVQAISLIAFFKENNISGPFLIAAPLSTVSNWVDEFQRWTPGINTILYHGSKDERSELRKQMKLKDQKSMGFPVICTSYEICMNDRAFLSQFQWRYIVVDEGHRLKNMNCKLIKELLSYNSANRLLITGTPLQNNISELWSLLHFLLPEIFNDLDSFESWFDFSSVLDRNGQRDIVEKRKRNLVTTMHSILKPFLLRRVKTDVETDLPKKREYILYAPLTAEQKELYREILSGTGRQYLENKAIERIEAKSGRPSRSTSVKRKAEEDSGNNTPAKSVKTTRSSTPISVSGRIRKGRQSYREIGDREFNAQLRRLEDGIEVEQENEESPGETELEELERAKTIKLAKKEIGNKKLQNPVMQARLACNSPHNFYWPWGEDSSTVDETLVTASGKMLLLDRLVPCLMRKGHKILIFSQFKTQLDLIQDWATLRKWNCCRIDGAVSQVDRRDQIKAFNTNKNYKIFLLSTRAGGQGINLTAADTVILYDSDWNPQQDLQAQDRAHRIGQTRPVIVYRLATKGTVEQTLLEKADSKRRLERLVIQKGKFKSLLDTNNGVSTHNEVEELRKALGEDEFEQFHIRSDDPESILSDEDLAILTDRSEEAYVRAEKGLERIGRAFQAVETKEDQGIMAELTVR</sequence>
<feature type="compositionally biased region" description="Acidic residues" evidence="9">
    <location>
        <begin position="77"/>
        <end position="99"/>
    </location>
</feature>
<feature type="compositionally biased region" description="Low complexity" evidence="9">
    <location>
        <begin position="29"/>
        <end position="63"/>
    </location>
</feature>
<dbReference type="PANTHER" id="PTHR47161">
    <property type="entry name" value="LYMPHOID-SPECIFIC HELICASE"/>
    <property type="match status" value="1"/>
</dbReference>
<dbReference type="InterPro" id="IPR001650">
    <property type="entry name" value="Helicase_C-like"/>
</dbReference>
<dbReference type="InterPro" id="IPR027417">
    <property type="entry name" value="P-loop_NTPase"/>
</dbReference>
<evidence type="ECO:0000256" key="3">
    <source>
        <dbReference type="ARBA" id="ARBA00022741"/>
    </source>
</evidence>
<feature type="domain" description="Helicase C-terminal" evidence="11">
    <location>
        <begin position="685"/>
        <end position="854"/>
    </location>
</feature>
<feature type="compositionally biased region" description="Polar residues" evidence="9">
    <location>
        <begin position="13"/>
        <end position="23"/>
    </location>
</feature>
<feature type="compositionally biased region" description="Polar residues" evidence="9">
    <location>
        <begin position="559"/>
        <end position="577"/>
    </location>
</feature>
<feature type="region of interest" description="Disordered" evidence="9">
    <location>
        <begin position="125"/>
        <end position="196"/>
    </location>
</feature>
<dbReference type="GO" id="GO:0031508">
    <property type="term" value="P:pericentric heterochromatin formation"/>
    <property type="evidence" value="ECO:0007669"/>
    <property type="project" value="TreeGrafter"/>
</dbReference>
<dbReference type="GO" id="GO:0003682">
    <property type="term" value="F:chromatin binding"/>
    <property type="evidence" value="ECO:0007669"/>
    <property type="project" value="TreeGrafter"/>
</dbReference>
<dbReference type="Pfam" id="PF00176">
    <property type="entry name" value="SNF2-rel_dom"/>
    <property type="match status" value="1"/>
</dbReference>